<dbReference type="AlphaFoldDB" id="A0A392VC47"/>
<accession>A0A392VC47</accession>
<feature type="non-terminal residue" evidence="1">
    <location>
        <position position="72"/>
    </location>
</feature>
<dbReference type="EMBL" id="LXQA011122461">
    <property type="protein sequence ID" value="MCI85727.1"/>
    <property type="molecule type" value="Genomic_DNA"/>
</dbReference>
<dbReference type="Proteomes" id="UP000265520">
    <property type="component" value="Unassembled WGS sequence"/>
</dbReference>
<evidence type="ECO:0000313" key="1">
    <source>
        <dbReference type="EMBL" id="MCI85727.1"/>
    </source>
</evidence>
<name>A0A392VC47_9FABA</name>
<sequence length="72" mass="7942">DGTNLASKIAAIVKQPDARLKLDQEISLLNDKEADKTNDGVPKKRFRAAAATGYEENIETTYALGMETEDMR</sequence>
<proteinExistence type="predicted"/>
<comment type="caution">
    <text evidence="1">The sequence shown here is derived from an EMBL/GenBank/DDBJ whole genome shotgun (WGS) entry which is preliminary data.</text>
</comment>
<protein>
    <submittedName>
        <fullName evidence="1">Uncharacterized protein</fullName>
    </submittedName>
</protein>
<reference evidence="1 2" key="1">
    <citation type="journal article" date="2018" name="Front. Plant Sci.">
        <title>Red Clover (Trifolium pratense) and Zigzag Clover (T. medium) - A Picture of Genomic Similarities and Differences.</title>
        <authorList>
            <person name="Dluhosova J."/>
            <person name="Istvanek J."/>
            <person name="Nedelnik J."/>
            <person name="Repkova J."/>
        </authorList>
    </citation>
    <scope>NUCLEOTIDE SEQUENCE [LARGE SCALE GENOMIC DNA]</scope>
    <source>
        <strain evidence="2">cv. 10/8</strain>
        <tissue evidence="1">Leaf</tissue>
    </source>
</reference>
<evidence type="ECO:0000313" key="2">
    <source>
        <dbReference type="Proteomes" id="UP000265520"/>
    </source>
</evidence>
<keyword evidence="2" id="KW-1185">Reference proteome</keyword>
<organism evidence="1 2">
    <name type="scientific">Trifolium medium</name>
    <dbReference type="NCBI Taxonomy" id="97028"/>
    <lineage>
        <taxon>Eukaryota</taxon>
        <taxon>Viridiplantae</taxon>
        <taxon>Streptophyta</taxon>
        <taxon>Embryophyta</taxon>
        <taxon>Tracheophyta</taxon>
        <taxon>Spermatophyta</taxon>
        <taxon>Magnoliopsida</taxon>
        <taxon>eudicotyledons</taxon>
        <taxon>Gunneridae</taxon>
        <taxon>Pentapetalae</taxon>
        <taxon>rosids</taxon>
        <taxon>fabids</taxon>
        <taxon>Fabales</taxon>
        <taxon>Fabaceae</taxon>
        <taxon>Papilionoideae</taxon>
        <taxon>50 kb inversion clade</taxon>
        <taxon>NPAAA clade</taxon>
        <taxon>Hologalegina</taxon>
        <taxon>IRL clade</taxon>
        <taxon>Trifolieae</taxon>
        <taxon>Trifolium</taxon>
    </lineage>
</organism>
<feature type="non-terminal residue" evidence="1">
    <location>
        <position position="1"/>
    </location>
</feature>